<keyword evidence="3" id="KW-1185">Reference proteome</keyword>
<dbReference type="STRING" id="43775.SAMN04489760_11459"/>
<dbReference type="PANTHER" id="PTHR23131:SF4">
    <property type="entry name" value="METALLO-BETA-LACTAMASE SUPERFAMILY POTEIN"/>
    <property type="match status" value="1"/>
</dbReference>
<dbReference type="InterPro" id="IPR050662">
    <property type="entry name" value="Sec-metab_biosynth-thioest"/>
</dbReference>
<organism evidence="2 3">
    <name type="scientific">Syntrophus gentianae</name>
    <dbReference type="NCBI Taxonomy" id="43775"/>
    <lineage>
        <taxon>Bacteria</taxon>
        <taxon>Pseudomonadati</taxon>
        <taxon>Thermodesulfobacteriota</taxon>
        <taxon>Syntrophia</taxon>
        <taxon>Syntrophales</taxon>
        <taxon>Syntrophaceae</taxon>
        <taxon>Syntrophus</taxon>
    </lineage>
</organism>
<dbReference type="Gene3D" id="3.60.15.10">
    <property type="entry name" value="Ribonuclease Z/Hydroxyacylglutathione hydrolase-like"/>
    <property type="match status" value="1"/>
</dbReference>
<dbReference type="SMART" id="SM00849">
    <property type="entry name" value="Lactamase_B"/>
    <property type="match status" value="1"/>
</dbReference>
<gene>
    <name evidence="2" type="ORF">SAMN04489760_11459</name>
</gene>
<evidence type="ECO:0000313" key="3">
    <source>
        <dbReference type="Proteomes" id="UP000198744"/>
    </source>
</evidence>
<accession>A0A1H7Y854</accession>
<evidence type="ECO:0000259" key="1">
    <source>
        <dbReference type="SMART" id="SM00849"/>
    </source>
</evidence>
<dbReference type="PANTHER" id="PTHR23131">
    <property type="entry name" value="ENDORIBONUCLEASE LACTB2"/>
    <property type="match status" value="1"/>
</dbReference>
<reference evidence="2 3" key="1">
    <citation type="submission" date="2016-10" db="EMBL/GenBank/DDBJ databases">
        <authorList>
            <person name="de Groot N.N."/>
        </authorList>
    </citation>
    <scope>NUCLEOTIDE SEQUENCE [LARGE SCALE GENOMIC DNA]</scope>
    <source>
        <strain evidence="2 3">DSM 8423</strain>
    </source>
</reference>
<dbReference type="EMBL" id="FOBS01000014">
    <property type="protein sequence ID" value="SEM41498.1"/>
    <property type="molecule type" value="Genomic_DNA"/>
</dbReference>
<protein>
    <submittedName>
        <fullName evidence="2">Glyoxylase, beta-lactamase superfamily II</fullName>
    </submittedName>
</protein>
<dbReference type="AlphaFoldDB" id="A0A1H7Y854"/>
<proteinExistence type="predicted"/>
<name>A0A1H7Y854_9BACT</name>
<dbReference type="InterPro" id="IPR001279">
    <property type="entry name" value="Metallo-B-lactamas"/>
</dbReference>
<evidence type="ECO:0000313" key="2">
    <source>
        <dbReference type="EMBL" id="SEM41498.1"/>
    </source>
</evidence>
<feature type="domain" description="Metallo-beta-lactamase" evidence="1">
    <location>
        <begin position="7"/>
        <end position="220"/>
    </location>
</feature>
<dbReference type="Proteomes" id="UP000198744">
    <property type="component" value="Unassembled WGS sequence"/>
</dbReference>
<dbReference type="SUPFAM" id="SSF56281">
    <property type="entry name" value="Metallo-hydrolase/oxidoreductase"/>
    <property type="match status" value="1"/>
</dbReference>
<dbReference type="InterPro" id="IPR036866">
    <property type="entry name" value="RibonucZ/Hydroxyglut_hydro"/>
</dbReference>
<sequence>MPFRLDHIRSFALVSGKQVTLVDTDLDIPEGFSTLEGALQQIGRSPADIGQIFLTHYHADHCGLAGRLKEMSGARIYLSRADSEAIDNQNRTEALFQHLRAFCREQDFPENLIASLEELHTYFTGVTFPFEVDEYLDPYSWHTSGQRTFQVIPVPGHTRGQVCFYFPREALLLSGDHVLPEITPNLSIDLFHPEWHPLESFLESLQRVKYLPANRTFPSHGDIIPNLQTRIQEMEAHHEERKQLILRAVRQGSDTGREISLKIFGADLPEFDQYLALHETCVHLLELKSEGLIQEIHSGVIKRYLP</sequence>
<dbReference type="Pfam" id="PF00753">
    <property type="entry name" value="Lactamase_B"/>
    <property type="match status" value="1"/>
</dbReference>